<dbReference type="SMART" id="SM00054">
    <property type="entry name" value="EFh"/>
    <property type="match status" value="3"/>
</dbReference>
<dbReference type="Gene3D" id="1.10.150.50">
    <property type="entry name" value="Transcription Factor, Ets-1"/>
    <property type="match status" value="1"/>
</dbReference>
<dbReference type="PROSITE" id="PS51747">
    <property type="entry name" value="CYT_DCMP_DEAMINASES_2"/>
    <property type="match status" value="1"/>
</dbReference>
<evidence type="ECO:0000259" key="3">
    <source>
        <dbReference type="PROSITE" id="PS50105"/>
    </source>
</evidence>
<dbReference type="Gene3D" id="3.40.140.10">
    <property type="entry name" value="Cytidine Deaminase, domain 2"/>
    <property type="match status" value="1"/>
</dbReference>
<dbReference type="SMART" id="SM00333">
    <property type="entry name" value="TUDOR"/>
    <property type="match status" value="5"/>
</dbReference>
<dbReference type="Pfam" id="PF13202">
    <property type="entry name" value="EF-hand_5"/>
    <property type="match status" value="1"/>
</dbReference>
<dbReference type="InterPro" id="IPR002048">
    <property type="entry name" value="EF_hand_dom"/>
</dbReference>
<gene>
    <name evidence="6" type="ORF">THRCLA_01399</name>
</gene>
<dbReference type="Gene3D" id="1.10.238.10">
    <property type="entry name" value="EF-hand"/>
    <property type="match status" value="2"/>
</dbReference>
<keyword evidence="1" id="KW-0106">Calcium</keyword>
<dbReference type="InterPro" id="IPR011992">
    <property type="entry name" value="EF-hand-dom_pair"/>
</dbReference>
<keyword evidence="7" id="KW-1185">Reference proteome</keyword>
<dbReference type="Pfam" id="PF13499">
    <property type="entry name" value="EF-hand_7"/>
    <property type="match status" value="1"/>
</dbReference>
<protein>
    <submittedName>
        <fullName evidence="6">Uncharacterized protein</fullName>
    </submittedName>
</protein>
<reference evidence="6 7" key="1">
    <citation type="journal article" date="2014" name="Genome Biol. Evol.">
        <title>The secreted proteins of Achlya hypogyna and Thraustotheca clavata identify the ancestral oomycete secretome and reveal gene acquisitions by horizontal gene transfer.</title>
        <authorList>
            <person name="Misner I."/>
            <person name="Blouin N."/>
            <person name="Leonard G."/>
            <person name="Richards T.A."/>
            <person name="Lane C.E."/>
        </authorList>
    </citation>
    <scope>NUCLEOTIDE SEQUENCE [LARGE SCALE GENOMIC DNA]</scope>
    <source>
        <strain evidence="6 7">ATCC 34112</strain>
    </source>
</reference>
<dbReference type="InterPro" id="IPR001660">
    <property type="entry name" value="SAM"/>
</dbReference>
<dbReference type="GO" id="GO:0003824">
    <property type="term" value="F:catalytic activity"/>
    <property type="evidence" value="ECO:0007669"/>
    <property type="project" value="InterPro"/>
</dbReference>
<dbReference type="Pfam" id="PF00536">
    <property type="entry name" value="SAM_1"/>
    <property type="match status" value="1"/>
</dbReference>
<dbReference type="PROSITE" id="PS00018">
    <property type="entry name" value="EF_HAND_1"/>
    <property type="match status" value="3"/>
</dbReference>
<feature type="domain" description="SAM" evidence="3">
    <location>
        <begin position="263"/>
        <end position="328"/>
    </location>
</feature>
<feature type="compositionally biased region" description="Basic and acidic residues" evidence="2">
    <location>
        <begin position="613"/>
        <end position="626"/>
    </location>
</feature>
<feature type="domain" description="EF-hand" evidence="4">
    <location>
        <begin position="434"/>
        <end position="469"/>
    </location>
</feature>
<dbReference type="CDD" id="cd01283">
    <property type="entry name" value="cytidine_deaminase"/>
    <property type="match status" value="1"/>
</dbReference>
<dbReference type="InterPro" id="IPR014002">
    <property type="entry name" value="Agenet_dom_plant"/>
</dbReference>
<dbReference type="OrthoDB" id="414540at2759"/>
<dbReference type="AlphaFoldDB" id="A0A1W0A8D8"/>
<dbReference type="SUPFAM" id="SSF53927">
    <property type="entry name" value="Cytidine deaminase-like"/>
    <property type="match status" value="1"/>
</dbReference>
<sequence length="1269" mass="146771">MKYEALRMEARVEKALETARESVLRRYTGNKVKKHPRLAHAAWQCHSALDGLRRSTTMSLEDAALVHPVSKDQIKNDTEEGEYEERIQKHVERYKQHFNHGLNALSSVKGTTKLSYLIDTAVAMQKKCRYRDESGNAVGVAVLSRSGQIYTASTQDPSLDVCPEKLAMLKLTSEDNDCGIEGCAISSSDDLFFPYPCGLCREFLAQFGNFPIYLIRNTLEYEKTTSFTLFPQAQKQPVIVPRQAVPRNHVFIRPRTSLSPKVWGLQHVLDWLIEDVGLPEYVEVFELHNVDGSMLNYMEESDFDYLLHISNPLHRKRIGLCLDRLHQSENTEGSVDFGQLKDYLAVLDIDRINIIAKLKQAFDAADQNKDGALSFEEIKLALKSLDYTVNATQVEAWIQRRSPESRVSFAEFALAFCSSWTTSQPILALPIPKIDLVAIRQTFERVDTNNNDIIEKADLIRALEKLGRTDCEAKAQEWLDQVDIDGSGTISFAEFILRYTQLNGFDIAPFQKVFNRIAKDEIRCKLQFLSSIFEELYVRYDKDALSRYIVANEPKTSGLTLAESLLVYFLFVQEPEHVTANEEYHKHHIVQLQQSGHVRLCTKPPSNSPVKLCPKEVQKSEHEKPSKLMQYRQAQKHRAEGKDDDDEEDESKLSDEFAEIHETFKRFQAKRLTTPEAIQALTELGIVLPRSQVLMHKQKVMLEYFTRHDFGTLREITYADLVRSYQELRRVTPSFNKTKKHRNSHVKHAKIIEAMLNGEYGKPFTRQELDAYYRQKYNNQKESSKEDDDDDTPRQKRVWENEINRLNHQHRKRQNKTASKDSDGDDDEAPRQHRRAAIGDRIIDKTRNFGPGTIIRLYPNYSVCDVHFDSGLKRRNIDLSCLRRYVDKPLATFKIPFEKGDNVNVKYKGTKLWRRGKIRKCRPHNEYDIEYSNDELEKHVPVHNLRKATLFDTENEKFTKGSKVHARTRESSIYMAGRIVKCRGDGTYDVRFQDDKTREKLPAKWIRIDSAKDEEDEYEGEDEEYEKDFEVGDIVEARYNGKDKYFKGKIIKHHSDGSFDIEYDNGEEETRVKKSHIRAYEVVEQVGIISLRFSKGDKVQARCGGKEKFYDGIVLHVHKDKSLDIEYNDGDEERRVDPKLVRKPTAKFTKGDRIEARFGGKDKYFKGKIIYVHSDSTLDIEYDDGDEERRVNQNLVRATETKSASIFHKGDKVEAQFGGKDKYFLGEISRIHSDGTLDIVYDDGDNEERVKPHLVRAVEASYEYDGFDE</sequence>
<dbReference type="SMART" id="SM00743">
    <property type="entry name" value="Agenet"/>
    <property type="match status" value="5"/>
</dbReference>
<dbReference type="InterPro" id="IPR016193">
    <property type="entry name" value="Cytidine_deaminase-like"/>
</dbReference>
<dbReference type="PROSITE" id="PS50222">
    <property type="entry name" value="EF_HAND_2"/>
    <property type="match status" value="3"/>
</dbReference>
<evidence type="ECO:0000256" key="2">
    <source>
        <dbReference type="SAM" id="MobiDB-lite"/>
    </source>
</evidence>
<dbReference type="CDD" id="cd04508">
    <property type="entry name" value="Tudor_SF"/>
    <property type="match status" value="4"/>
</dbReference>
<dbReference type="InterPro" id="IPR018247">
    <property type="entry name" value="EF_Hand_1_Ca_BS"/>
</dbReference>
<dbReference type="GO" id="GO:0005509">
    <property type="term" value="F:calcium ion binding"/>
    <property type="evidence" value="ECO:0007669"/>
    <property type="project" value="InterPro"/>
</dbReference>
<dbReference type="PROSITE" id="PS50105">
    <property type="entry name" value="SAM_DOMAIN"/>
    <property type="match status" value="1"/>
</dbReference>
<dbReference type="EMBL" id="JNBS01000330">
    <property type="protein sequence ID" value="OQS06562.1"/>
    <property type="molecule type" value="Genomic_DNA"/>
</dbReference>
<feature type="region of interest" description="Disordered" evidence="2">
    <location>
        <begin position="800"/>
        <end position="840"/>
    </location>
</feature>
<accession>A0A1W0A8D8</accession>
<evidence type="ECO:0000259" key="4">
    <source>
        <dbReference type="PROSITE" id="PS50222"/>
    </source>
</evidence>
<dbReference type="Proteomes" id="UP000243217">
    <property type="component" value="Unassembled WGS sequence"/>
</dbReference>
<evidence type="ECO:0000259" key="5">
    <source>
        <dbReference type="PROSITE" id="PS51747"/>
    </source>
</evidence>
<feature type="domain" description="EF-hand" evidence="4">
    <location>
        <begin position="353"/>
        <end position="388"/>
    </location>
</feature>
<dbReference type="STRING" id="74557.A0A1W0A8D8"/>
<proteinExistence type="predicted"/>
<dbReference type="CDD" id="cd00051">
    <property type="entry name" value="EFh"/>
    <property type="match status" value="1"/>
</dbReference>
<dbReference type="PANTHER" id="PTHR34157:SF2">
    <property type="entry name" value="TUZIN"/>
    <property type="match status" value="1"/>
</dbReference>
<dbReference type="SUPFAM" id="SSF47473">
    <property type="entry name" value="EF-hand"/>
    <property type="match status" value="1"/>
</dbReference>
<comment type="caution">
    <text evidence="6">The sequence shown here is derived from an EMBL/GenBank/DDBJ whole genome shotgun (WGS) entry which is preliminary data.</text>
</comment>
<feature type="domain" description="CMP/dCMP-type deaminase" evidence="5">
    <location>
        <begin position="112"/>
        <end position="237"/>
    </location>
</feature>
<feature type="region of interest" description="Disordered" evidence="2">
    <location>
        <begin position="606"/>
        <end position="652"/>
    </location>
</feature>
<dbReference type="InterPro" id="IPR013761">
    <property type="entry name" value="SAM/pointed_sf"/>
</dbReference>
<dbReference type="InterPro" id="IPR002125">
    <property type="entry name" value="CMP_dCMP_dom"/>
</dbReference>
<dbReference type="Gene3D" id="2.30.30.140">
    <property type="match status" value="6"/>
</dbReference>
<organism evidence="6 7">
    <name type="scientific">Thraustotheca clavata</name>
    <dbReference type="NCBI Taxonomy" id="74557"/>
    <lineage>
        <taxon>Eukaryota</taxon>
        <taxon>Sar</taxon>
        <taxon>Stramenopiles</taxon>
        <taxon>Oomycota</taxon>
        <taxon>Saprolegniomycetes</taxon>
        <taxon>Saprolegniales</taxon>
        <taxon>Achlyaceae</taxon>
        <taxon>Thraustotheca</taxon>
    </lineage>
</organism>
<feature type="domain" description="EF-hand" evidence="4">
    <location>
        <begin position="470"/>
        <end position="505"/>
    </location>
</feature>
<dbReference type="SMART" id="SM00454">
    <property type="entry name" value="SAM"/>
    <property type="match status" value="1"/>
</dbReference>
<evidence type="ECO:0000313" key="6">
    <source>
        <dbReference type="EMBL" id="OQS06562.1"/>
    </source>
</evidence>
<dbReference type="PANTHER" id="PTHR34157">
    <property type="entry name" value="TUZIN"/>
    <property type="match status" value="1"/>
</dbReference>
<dbReference type="SUPFAM" id="SSF47769">
    <property type="entry name" value="SAM/Pointed domain"/>
    <property type="match status" value="1"/>
</dbReference>
<evidence type="ECO:0000313" key="7">
    <source>
        <dbReference type="Proteomes" id="UP000243217"/>
    </source>
</evidence>
<dbReference type="InterPro" id="IPR002999">
    <property type="entry name" value="Tudor"/>
</dbReference>
<evidence type="ECO:0000256" key="1">
    <source>
        <dbReference type="ARBA" id="ARBA00022837"/>
    </source>
</evidence>
<name>A0A1W0A8D8_9STRA</name>